<feature type="compositionally biased region" description="Low complexity" evidence="2">
    <location>
        <begin position="402"/>
        <end position="415"/>
    </location>
</feature>
<evidence type="ECO:0000313" key="4">
    <source>
        <dbReference type="Proteomes" id="UP000601435"/>
    </source>
</evidence>
<feature type="region of interest" description="Disordered" evidence="2">
    <location>
        <begin position="642"/>
        <end position="665"/>
    </location>
</feature>
<feature type="compositionally biased region" description="Polar residues" evidence="2">
    <location>
        <begin position="392"/>
        <end position="401"/>
    </location>
</feature>
<dbReference type="AlphaFoldDB" id="A0A812U8C9"/>
<dbReference type="Proteomes" id="UP000601435">
    <property type="component" value="Unassembled WGS sequence"/>
</dbReference>
<gene>
    <name evidence="3" type="ORF">SNEC2469_LOCUS16055</name>
</gene>
<evidence type="ECO:0000256" key="2">
    <source>
        <dbReference type="SAM" id="MobiDB-lite"/>
    </source>
</evidence>
<protein>
    <submittedName>
        <fullName evidence="3">Uncharacterized protein</fullName>
    </submittedName>
</protein>
<keyword evidence="4" id="KW-1185">Reference proteome</keyword>
<feature type="compositionally biased region" description="Basic and acidic residues" evidence="2">
    <location>
        <begin position="121"/>
        <end position="137"/>
    </location>
</feature>
<comment type="caution">
    <text evidence="3">The sequence shown here is derived from an EMBL/GenBank/DDBJ whole genome shotgun (WGS) entry which is preliminary data.</text>
</comment>
<feature type="compositionally biased region" description="Basic and acidic residues" evidence="2">
    <location>
        <begin position="297"/>
        <end position="306"/>
    </location>
</feature>
<feature type="compositionally biased region" description="Polar residues" evidence="2">
    <location>
        <begin position="332"/>
        <end position="348"/>
    </location>
</feature>
<feature type="compositionally biased region" description="Polar residues" evidence="2">
    <location>
        <begin position="171"/>
        <end position="181"/>
    </location>
</feature>
<feature type="compositionally biased region" description="Polar residues" evidence="2">
    <location>
        <begin position="150"/>
        <end position="160"/>
    </location>
</feature>
<accession>A0A812U8C9</accession>
<evidence type="ECO:0000256" key="1">
    <source>
        <dbReference type="SAM" id="Coils"/>
    </source>
</evidence>
<feature type="coiled-coil region" evidence="1">
    <location>
        <begin position="594"/>
        <end position="628"/>
    </location>
</feature>
<keyword evidence="1" id="KW-0175">Coiled coil</keyword>
<dbReference type="EMBL" id="CAJNJA010026219">
    <property type="protein sequence ID" value="CAE7556546.1"/>
    <property type="molecule type" value="Genomic_DNA"/>
</dbReference>
<sequence>MDRLGTGSLSSKTLQRGMDLANQPLANLLGVKEEPTDDDEAEMQAEIQDIFQELMAQGLNGGSIPVEDDDEDQEAQAYEMGYILLSLKMAFPATQRQLSYSQCSQDAQPLEVAELPEELMQEKPAELQQHRTQDKPAELPQPKQDKLTGIQVQPTELQQPKQDKPPGIHQVQPTELQSKQDTPPGIHQAPTPTELQQPQQKQDKPAGIHQLQPTELQQPKQDKPPGIHQAPTPREVQQPQPKQDKPAGVHEVPKPTELQQQPMQDKPARKRDFAAMELPATQHPAKRFRGKTTPTDSEQHAKKANDAEEVPPVPAAPSTHQSNDEAKRAPTEQPQKANESSATSQAPTPEQPQKADESSATSQAPTTEQPKEGDKAFATSQAPTPEQPKEASATSQAPTPEQTVAPVPQLQQQAVSRPSDSAVDKRLRRVMAPNSEGEYRVSEEIRKLWADPGNGRAKVLKLFEDCQWNKELFTKRYSLKTSLEKEHEVSIPFDYLSKQEMEEERNMDPEDILNVIAKAEKDPARYCRWHATKKGVRTYYVEGRVSGHRKQINRAVVNEEQSFEDGSMPHIEMDMDLEGCTSAAARAAENPASKVALEKEVQKMISKIQSLRDEMDSTSEELSDLQTQGVVDGWDETLRCTKDPPNGSIIISSTPKYAKHPMSEI</sequence>
<feature type="region of interest" description="Disordered" evidence="2">
    <location>
        <begin position="121"/>
        <end position="429"/>
    </location>
</feature>
<reference evidence="3" key="1">
    <citation type="submission" date="2021-02" db="EMBL/GenBank/DDBJ databases">
        <authorList>
            <person name="Dougan E. K."/>
            <person name="Rhodes N."/>
            <person name="Thang M."/>
            <person name="Chan C."/>
        </authorList>
    </citation>
    <scope>NUCLEOTIDE SEQUENCE</scope>
</reference>
<feature type="compositionally biased region" description="Polar residues" evidence="2">
    <location>
        <begin position="358"/>
        <end position="368"/>
    </location>
</feature>
<feature type="compositionally biased region" description="Polar residues" evidence="2">
    <location>
        <begin position="190"/>
        <end position="200"/>
    </location>
</feature>
<organism evidence="3 4">
    <name type="scientific">Symbiodinium necroappetens</name>
    <dbReference type="NCBI Taxonomy" id="1628268"/>
    <lineage>
        <taxon>Eukaryota</taxon>
        <taxon>Sar</taxon>
        <taxon>Alveolata</taxon>
        <taxon>Dinophyceae</taxon>
        <taxon>Suessiales</taxon>
        <taxon>Symbiodiniaceae</taxon>
        <taxon>Symbiodinium</taxon>
    </lineage>
</organism>
<evidence type="ECO:0000313" key="3">
    <source>
        <dbReference type="EMBL" id="CAE7556546.1"/>
    </source>
</evidence>
<proteinExistence type="predicted"/>
<feature type="compositionally biased region" description="Basic and acidic residues" evidence="2">
    <location>
        <begin position="242"/>
        <end position="254"/>
    </location>
</feature>
<dbReference type="OrthoDB" id="424512at2759"/>
<name>A0A812U8C9_9DINO</name>